<dbReference type="InterPro" id="IPR036864">
    <property type="entry name" value="Zn2-C6_fun-type_DNA-bd_sf"/>
</dbReference>
<dbReference type="PANTHER" id="PTHR47338">
    <property type="entry name" value="ZN(II)2CYS6 TRANSCRIPTION FACTOR (EUROFUNG)-RELATED"/>
    <property type="match status" value="1"/>
</dbReference>
<dbReference type="Proteomes" id="UP000774617">
    <property type="component" value="Unassembled WGS sequence"/>
</dbReference>
<gene>
    <name evidence="7" type="ORF">B0J12DRAFT_575489</name>
</gene>
<organism evidence="7 8">
    <name type="scientific">Macrophomina phaseolina</name>
    <dbReference type="NCBI Taxonomy" id="35725"/>
    <lineage>
        <taxon>Eukaryota</taxon>
        <taxon>Fungi</taxon>
        <taxon>Dikarya</taxon>
        <taxon>Ascomycota</taxon>
        <taxon>Pezizomycotina</taxon>
        <taxon>Dothideomycetes</taxon>
        <taxon>Dothideomycetes incertae sedis</taxon>
        <taxon>Botryosphaeriales</taxon>
        <taxon>Botryosphaeriaceae</taxon>
        <taxon>Macrophomina</taxon>
    </lineage>
</organism>
<evidence type="ECO:0000256" key="5">
    <source>
        <dbReference type="ARBA" id="ARBA00023242"/>
    </source>
</evidence>
<dbReference type="InterPro" id="IPR050815">
    <property type="entry name" value="TF_fung"/>
</dbReference>
<keyword evidence="8" id="KW-1185">Reference proteome</keyword>
<evidence type="ECO:0000256" key="2">
    <source>
        <dbReference type="ARBA" id="ARBA00022723"/>
    </source>
</evidence>
<evidence type="ECO:0000313" key="7">
    <source>
        <dbReference type="EMBL" id="KAH7047335.1"/>
    </source>
</evidence>
<sequence>MKVAKACRQCRESKRKCTRSQDAPRCAPCALKQLPCSLASSHIRPRQVLPQPTSPPAQTQRLVLPPQAVIEELVEYYLALIHDKPHSLFHEYSVRKAVREETVSKQVLCGILAFKRFHYDAAIRAQGTAFSQEAKRLLKEDVETICIENIQACILVANACGAVNEGTSEALFFGIAIRMAQILSFPQSNENDSPVDQEVKRRVYWTLYMVDRWSSAGLGLTRQLPDALKYPMPVHELDFHQQFFEYYPNQKRGLWAYFIDLAYIFGEIQDLHSRHVNGELEDAHFEEQAQALAAMLERFAETLPAELHLNVENLQWHAERGIGRTFVALHLGYHHYCSLVHFQYLDIQLPRTPKQRLFASRCKHHANTFSDLLKLSTEIPNCDAVYNIVGHMTVVSSSVLLYTLFFGDEDELPTTRQRLEHNFQVLIKLRGYWPSVSDMMDRLFTFQKVCMWSADPNTHKIDKWMLKFLLQHALPVEDKTDSRRASLPAHATSPTVWPAFAEISSERDQYATSALSMLRQ</sequence>
<dbReference type="CDD" id="cd00067">
    <property type="entry name" value="GAL4"/>
    <property type="match status" value="1"/>
</dbReference>
<evidence type="ECO:0000256" key="1">
    <source>
        <dbReference type="ARBA" id="ARBA00004123"/>
    </source>
</evidence>
<proteinExistence type="predicted"/>
<evidence type="ECO:0000256" key="4">
    <source>
        <dbReference type="ARBA" id="ARBA00023163"/>
    </source>
</evidence>
<dbReference type="SMART" id="SM00906">
    <property type="entry name" value="Fungal_trans"/>
    <property type="match status" value="1"/>
</dbReference>
<evidence type="ECO:0000256" key="3">
    <source>
        <dbReference type="ARBA" id="ARBA00023015"/>
    </source>
</evidence>
<dbReference type="EMBL" id="JAGTJR010000016">
    <property type="protein sequence ID" value="KAH7047335.1"/>
    <property type="molecule type" value="Genomic_DNA"/>
</dbReference>
<keyword evidence="4" id="KW-0804">Transcription</keyword>
<comment type="caution">
    <text evidence="7">The sequence shown here is derived from an EMBL/GenBank/DDBJ whole genome shotgun (WGS) entry which is preliminary data.</text>
</comment>
<protein>
    <submittedName>
        <fullName evidence="7">NADH dehydrogenase</fullName>
    </submittedName>
</protein>
<keyword evidence="3" id="KW-0805">Transcription regulation</keyword>
<accession>A0ABQ8G8A7</accession>
<dbReference type="InterPro" id="IPR001138">
    <property type="entry name" value="Zn2Cys6_DnaBD"/>
</dbReference>
<keyword evidence="2" id="KW-0479">Metal-binding</keyword>
<dbReference type="PROSITE" id="PS50048">
    <property type="entry name" value="ZN2_CY6_FUNGAL_2"/>
    <property type="match status" value="1"/>
</dbReference>
<comment type="subcellular location">
    <subcellularLocation>
        <location evidence="1">Nucleus</location>
    </subcellularLocation>
</comment>
<dbReference type="SMART" id="SM00066">
    <property type="entry name" value="GAL4"/>
    <property type="match status" value="1"/>
</dbReference>
<keyword evidence="5" id="KW-0539">Nucleus</keyword>
<dbReference type="PROSITE" id="PS00463">
    <property type="entry name" value="ZN2_CY6_FUNGAL_1"/>
    <property type="match status" value="1"/>
</dbReference>
<dbReference type="Pfam" id="PF04082">
    <property type="entry name" value="Fungal_trans"/>
    <property type="match status" value="1"/>
</dbReference>
<dbReference type="InterPro" id="IPR007219">
    <property type="entry name" value="XnlR_reg_dom"/>
</dbReference>
<dbReference type="Gene3D" id="4.10.240.10">
    <property type="entry name" value="Zn(2)-C6 fungal-type DNA-binding domain"/>
    <property type="match status" value="1"/>
</dbReference>
<dbReference type="CDD" id="cd12148">
    <property type="entry name" value="fungal_TF_MHR"/>
    <property type="match status" value="1"/>
</dbReference>
<dbReference type="PANTHER" id="PTHR47338:SF16">
    <property type="entry name" value="TRANSCRIPTION FACTOR, PUTATIVE (AFU_ORTHOLOGUE AFUA_2G09360)-RELATED"/>
    <property type="match status" value="1"/>
</dbReference>
<reference evidence="7 8" key="1">
    <citation type="journal article" date="2021" name="Nat. Commun.">
        <title>Genetic determinants of endophytism in the Arabidopsis root mycobiome.</title>
        <authorList>
            <person name="Mesny F."/>
            <person name="Miyauchi S."/>
            <person name="Thiergart T."/>
            <person name="Pickel B."/>
            <person name="Atanasova L."/>
            <person name="Karlsson M."/>
            <person name="Huettel B."/>
            <person name="Barry K.W."/>
            <person name="Haridas S."/>
            <person name="Chen C."/>
            <person name="Bauer D."/>
            <person name="Andreopoulos W."/>
            <person name="Pangilinan J."/>
            <person name="LaButti K."/>
            <person name="Riley R."/>
            <person name="Lipzen A."/>
            <person name="Clum A."/>
            <person name="Drula E."/>
            <person name="Henrissat B."/>
            <person name="Kohler A."/>
            <person name="Grigoriev I.V."/>
            <person name="Martin F.M."/>
            <person name="Hacquard S."/>
        </authorList>
    </citation>
    <scope>NUCLEOTIDE SEQUENCE [LARGE SCALE GENOMIC DNA]</scope>
    <source>
        <strain evidence="7 8">MPI-SDFR-AT-0080</strain>
    </source>
</reference>
<evidence type="ECO:0000313" key="8">
    <source>
        <dbReference type="Proteomes" id="UP000774617"/>
    </source>
</evidence>
<dbReference type="SUPFAM" id="SSF57701">
    <property type="entry name" value="Zn2/Cys6 DNA-binding domain"/>
    <property type="match status" value="1"/>
</dbReference>
<feature type="domain" description="Zn(2)-C6 fungal-type" evidence="6">
    <location>
        <begin position="6"/>
        <end position="38"/>
    </location>
</feature>
<evidence type="ECO:0000259" key="6">
    <source>
        <dbReference type="PROSITE" id="PS50048"/>
    </source>
</evidence>
<name>A0ABQ8G8A7_9PEZI</name>